<dbReference type="InterPro" id="IPR050951">
    <property type="entry name" value="Retrovirus_Pol_polyprotein"/>
</dbReference>
<dbReference type="FunFam" id="1.10.340.70:FF:000003">
    <property type="entry name" value="Protein CBG25708"/>
    <property type="match status" value="1"/>
</dbReference>
<dbReference type="WBParaSite" id="NBR_0001355901-mRNA-1">
    <property type="protein sequence ID" value="NBR_0001355901-mRNA-1"/>
    <property type="gene ID" value="NBR_0001355901"/>
</dbReference>
<evidence type="ECO:0000313" key="4">
    <source>
        <dbReference type="WBParaSite" id="NBR_0001355901-mRNA-1"/>
    </source>
</evidence>
<dbReference type="AlphaFoldDB" id="A0A0N4YAW2"/>
<organism evidence="4">
    <name type="scientific">Nippostrongylus brasiliensis</name>
    <name type="common">Rat hookworm</name>
    <dbReference type="NCBI Taxonomy" id="27835"/>
    <lineage>
        <taxon>Eukaryota</taxon>
        <taxon>Metazoa</taxon>
        <taxon>Ecdysozoa</taxon>
        <taxon>Nematoda</taxon>
        <taxon>Chromadorea</taxon>
        <taxon>Rhabditida</taxon>
        <taxon>Rhabditina</taxon>
        <taxon>Rhabditomorpha</taxon>
        <taxon>Strongyloidea</taxon>
        <taxon>Heligmosomidae</taxon>
        <taxon>Nippostrongylus</taxon>
    </lineage>
</organism>
<proteinExistence type="predicted"/>
<dbReference type="EC" id="2.7.7.49" evidence="1"/>
<protein>
    <recommendedName>
        <fullName evidence="1">RNA-directed DNA polymerase</fullName>
        <ecNumber evidence="1">2.7.7.49</ecNumber>
    </recommendedName>
</protein>
<reference evidence="4" key="1">
    <citation type="submission" date="2017-02" db="UniProtKB">
        <authorList>
            <consortium name="WormBaseParasite"/>
        </authorList>
    </citation>
    <scope>IDENTIFICATION</scope>
</reference>
<feature type="region of interest" description="Disordered" evidence="2">
    <location>
        <begin position="160"/>
        <end position="182"/>
    </location>
</feature>
<dbReference type="PANTHER" id="PTHR37984">
    <property type="entry name" value="PROTEIN CBG26694"/>
    <property type="match status" value="1"/>
</dbReference>
<dbReference type="InterPro" id="IPR041588">
    <property type="entry name" value="Integrase_H2C2"/>
</dbReference>
<name>A0A0N4YAW2_NIPBR</name>
<dbReference type="GO" id="GO:0003964">
    <property type="term" value="F:RNA-directed DNA polymerase activity"/>
    <property type="evidence" value="ECO:0007669"/>
    <property type="project" value="UniProtKB-EC"/>
</dbReference>
<feature type="region of interest" description="Disordered" evidence="2">
    <location>
        <begin position="267"/>
        <end position="310"/>
    </location>
</feature>
<feature type="domain" description="Integrase zinc-binding" evidence="3">
    <location>
        <begin position="56"/>
        <end position="110"/>
    </location>
</feature>
<evidence type="ECO:0000256" key="1">
    <source>
        <dbReference type="ARBA" id="ARBA00012493"/>
    </source>
</evidence>
<sequence>LKKVKTCVRTGRWVKEDSKLTGRWVKEDSKLTPYYNRRETLSVVGNCIMTGERVVIPRQLQANVLKELHVAHPGIVRMKKLARSYVYWPNIDKDCEDVVKRCTNCQENAKSPVKVPLETWPTPTHAWERIHVDFAGPMHDQVFLGRKIRTRLSLLMPLSRAKKDPPARERQRKMREQFDRRNGTVSRSYEEGALVFVQQWKAPHFIWKKAVVKRRVGAVLYEVEVDGKVVRKHANQMRRRVESEGSSTLSTLLDVLQLQDYVQQSQSIRQQRIDNPTISSRTPTDATQRPPPVLRRSTRIRRPVQRYGIS</sequence>
<accession>A0A0N4YAW2</accession>
<feature type="compositionally biased region" description="Basic and acidic residues" evidence="2">
    <location>
        <begin position="161"/>
        <end position="182"/>
    </location>
</feature>
<evidence type="ECO:0000259" key="3">
    <source>
        <dbReference type="Pfam" id="PF17921"/>
    </source>
</evidence>
<evidence type="ECO:0000256" key="2">
    <source>
        <dbReference type="SAM" id="MobiDB-lite"/>
    </source>
</evidence>
<dbReference type="OMA" id="WVKEDSK"/>
<dbReference type="PANTHER" id="PTHR37984:SF5">
    <property type="entry name" value="PROTEIN NYNRIN-LIKE"/>
    <property type="match status" value="1"/>
</dbReference>
<dbReference type="Pfam" id="PF17921">
    <property type="entry name" value="Integrase_H2C2"/>
    <property type="match status" value="1"/>
</dbReference>
<feature type="compositionally biased region" description="Polar residues" evidence="2">
    <location>
        <begin position="274"/>
        <end position="287"/>
    </location>
</feature>
<dbReference type="Gene3D" id="1.10.340.70">
    <property type="match status" value="1"/>
</dbReference>